<evidence type="ECO:0008006" key="3">
    <source>
        <dbReference type="Google" id="ProtNLM"/>
    </source>
</evidence>
<dbReference type="PANTHER" id="PTHR33395:SF22">
    <property type="entry name" value="REVERSE TRANSCRIPTASE DOMAIN-CONTAINING PROTEIN"/>
    <property type="match status" value="1"/>
</dbReference>
<dbReference type="Proteomes" id="UP000053638">
    <property type="component" value="Unassembled WGS sequence"/>
</dbReference>
<dbReference type="PhylomeDB" id="A0A091T700"/>
<sequence length="119" mass="13436">GTGGTKVPPTEREDQVQDHLRNLNMHKSMGPDEMHPRVLRELADVVAKPLSMIFEKSWQSGEVPGDWKKGNIAPIFEKVSKEDPGNYQSVSLMSVVPGKIMEQILLEAMLSHMEDRWVI</sequence>
<gene>
    <name evidence="1" type="ORF">N335_13673</name>
</gene>
<organism evidence="1 2">
    <name type="scientific">Phaethon lepturus</name>
    <name type="common">White-tailed tropicbird</name>
    <dbReference type="NCBI Taxonomy" id="97097"/>
    <lineage>
        <taxon>Eukaryota</taxon>
        <taxon>Metazoa</taxon>
        <taxon>Chordata</taxon>
        <taxon>Craniata</taxon>
        <taxon>Vertebrata</taxon>
        <taxon>Euteleostomi</taxon>
        <taxon>Archelosauria</taxon>
        <taxon>Archosauria</taxon>
        <taxon>Dinosauria</taxon>
        <taxon>Saurischia</taxon>
        <taxon>Theropoda</taxon>
        <taxon>Coelurosauria</taxon>
        <taxon>Aves</taxon>
        <taxon>Neognathae</taxon>
        <taxon>Neoaves</taxon>
        <taxon>Phaethontimorphae</taxon>
        <taxon>Phaethontiformes</taxon>
        <taxon>Phaethontidae</taxon>
        <taxon>Phaethon</taxon>
    </lineage>
</organism>
<feature type="non-terminal residue" evidence="1">
    <location>
        <position position="1"/>
    </location>
</feature>
<keyword evidence="2" id="KW-1185">Reference proteome</keyword>
<dbReference type="GO" id="GO:0061343">
    <property type="term" value="P:cell adhesion involved in heart morphogenesis"/>
    <property type="evidence" value="ECO:0007669"/>
    <property type="project" value="TreeGrafter"/>
</dbReference>
<accession>A0A091T700</accession>
<reference evidence="1 2" key="1">
    <citation type="submission" date="2014-04" db="EMBL/GenBank/DDBJ databases">
        <title>Genome evolution of avian class.</title>
        <authorList>
            <person name="Zhang G."/>
            <person name="Li C."/>
        </authorList>
    </citation>
    <scope>NUCLEOTIDE SEQUENCE [LARGE SCALE GENOMIC DNA]</scope>
    <source>
        <strain evidence="1">BGI_N335</strain>
    </source>
</reference>
<dbReference type="GO" id="GO:0007508">
    <property type="term" value="P:larval heart development"/>
    <property type="evidence" value="ECO:0007669"/>
    <property type="project" value="TreeGrafter"/>
</dbReference>
<evidence type="ECO:0000313" key="2">
    <source>
        <dbReference type="Proteomes" id="UP000053638"/>
    </source>
</evidence>
<dbReference type="EMBL" id="KK440923">
    <property type="protein sequence ID" value="KFQ70166.1"/>
    <property type="molecule type" value="Genomic_DNA"/>
</dbReference>
<protein>
    <recommendedName>
        <fullName evidence="3">RNA-directed DNA polymerase from mobile element jockey</fullName>
    </recommendedName>
</protein>
<evidence type="ECO:0000313" key="1">
    <source>
        <dbReference type="EMBL" id="KFQ70166.1"/>
    </source>
</evidence>
<name>A0A091T700_PHALP</name>
<feature type="non-terminal residue" evidence="1">
    <location>
        <position position="119"/>
    </location>
</feature>
<proteinExistence type="predicted"/>
<dbReference type="PANTHER" id="PTHR33395">
    <property type="entry name" value="TRANSCRIPTASE, PUTATIVE-RELATED-RELATED"/>
    <property type="match status" value="1"/>
</dbReference>
<dbReference type="AlphaFoldDB" id="A0A091T700"/>
<dbReference type="GO" id="GO:0031012">
    <property type="term" value="C:extracellular matrix"/>
    <property type="evidence" value="ECO:0007669"/>
    <property type="project" value="TreeGrafter"/>
</dbReference>